<dbReference type="Gene3D" id="3.40.50.720">
    <property type="entry name" value="NAD(P)-binding Rossmann-like Domain"/>
    <property type="match status" value="1"/>
</dbReference>
<dbReference type="InterPro" id="IPR036291">
    <property type="entry name" value="NAD(P)-bd_dom_sf"/>
</dbReference>
<dbReference type="SUPFAM" id="SSF51735">
    <property type="entry name" value="NAD(P)-binding Rossmann-fold domains"/>
    <property type="match status" value="1"/>
</dbReference>
<accession>A0A3D8QHH9</accession>
<dbReference type="EMBL" id="PVWQ01000017">
    <property type="protein sequence ID" value="RDW61229.1"/>
    <property type="molecule type" value="Genomic_DNA"/>
</dbReference>
<dbReference type="InterPro" id="IPR011032">
    <property type="entry name" value="GroES-like_sf"/>
</dbReference>
<dbReference type="InterPro" id="IPR013149">
    <property type="entry name" value="ADH-like_C"/>
</dbReference>
<dbReference type="PANTHER" id="PTHR42683">
    <property type="entry name" value="ALDEHYDE REDUCTASE"/>
    <property type="match status" value="1"/>
</dbReference>
<dbReference type="AlphaFoldDB" id="A0A3D8QHH9"/>
<sequence length="364" mass="38987">MPDTFTGWVAHDPKSPLTYEAFTPKPFEETDIEIQITHCGICGSDIHTIRSGWAPADYPCVVGHEIIGTATRIGSAASNKQGIQVGDRVGVGAQCSSCLRPDCEACADGEESYCPKMVGTYNGRFPDGSKSYGGYANRWRGPGHFVFRIPDKLSSAQAAPLLCGGVTVYAPLRRFGAGPGKRVGVVGIGGLGHMGLLFARAMGSDSVIAISRSSSKKGDALGSWPYKLGADAFIATGEDKNWAKTHARSLDIIICTVSGENMPLSGYLRLLKRNGVFVQVGAPEEPLPALRAFSLIQKGVKVTGSQIGSPEDIRQMLDLAAEKGVKPWVQSRPMEEVNLALEEMHGGKARYRYVLENGKKTGRL</sequence>
<proteinExistence type="inferred from homology"/>
<evidence type="ECO:0000256" key="5">
    <source>
        <dbReference type="ARBA" id="ARBA00022723"/>
    </source>
</evidence>
<evidence type="ECO:0000256" key="8">
    <source>
        <dbReference type="ARBA" id="ARBA00023002"/>
    </source>
</evidence>
<evidence type="ECO:0000256" key="4">
    <source>
        <dbReference type="ARBA" id="ARBA00022553"/>
    </source>
</evidence>
<dbReference type="RefSeq" id="XP_026598761.1">
    <property type="nucleotide sequence ID" value="XM_026752743.1"/>
</dbReference>
<dbReference type="Proteomes" id="UP000256690">
    <property type="component" value="Unassembled WGS sequence"/>
</dbReference>
<dbReference type="Pfam" id="PF00107">
    <property type="entry name" value="ADH_zinc_N"/>
    <property type="match status" value="1"/>
</dbReference>
<evidence type="ECO:0000313" key="14">
    <source>
        <dbReference type="Proteomes" id="UP000256690"/>
    </source>
</evidence>
<evidence type="ECO:0000256" key="9">
    <source>
        <dbReference type="ARBA" id="ARBA00024074"/>
    </source>
</evidence>
<dbReference type="SMART" id="SM00829">
    <property type="entry name" value="PKS_ER"/>
    <property type="match status" value="1"/>
</dbReference>
<protein>
    <recommendedName>
        <fullName evidence="9">alcohol dehydrogenase (NADP(+))</fullName>
        <ecNumber evidence="9">1.1.1.2</ecNumber>
    </recommendedName>
</protein>
<evidence type="ECO:0000256" key="7">
    <source>
        <dbReference type="ARBA" id="ARBA00022857"/>
    </source>
</evidence>
<dbReference type="GeneID" id="38121097"/>
<evidence type="ECO:0000256" key="11">
    <source>
        <dbReference type="RuleBase" id="RU361277"/>
    </source>
</evidence>
<dbReference type="InterPro" id="IPR013154">
    <property type="entry name" value="ADH-like_N"/>
</dbReference>
<dbReference type="OrthoDB" id="1879366at2759"/>
<evidence type="ECO:0000313" key="13">
    <source>
        <dbReference type="EMBL" id="RDW61229.1"/>
    </source>
</evidence>
<keyword evidence="7" id="KW-0521">NADP</keyword>
<comment type="cofactor">
    <cofactor evidence="1 11">
        <name>Zn(2+)</name>
        <dbReference type="ChEBI" id="CHEBI:29105"/>
    </cofactor>
</comment>
<dbReference type="GO" id="GO:0006066">
    <property type="term" value="P:alcohol metabolic process"/>
    <property type="evidence" value="ECO:0007669"/>
    <property type="project" value="UniProtKB-ARBA"/>
</dbReference>
<reference evidence="13 14" key="1">
    <citation type="journal article" date="2018" name="IMA Fungus">
        <title>IMA Genome-F 9: Draft genome sequence of Annulohypoxylon stygium, Aspergillus mulundensis, Berkeleyomyces basicola (syn. Thielaviopsis basicola), Ceratocystis smalleyi, two Cercospora beticola strains, Coleophoma cylindrospora, Fusarium fracticaudum, Phialophora cf. hyalina, and Morchella septimelata.</title>
        <authorList>
            <person name="Wingfield B.D."/>
            <person name="Bills G.F."/>
            <person name="Dong Y."/>
            <person name="Huang W."/>
            <person name="Nel W.J."/>
            <person name="Swalarsk-Parry B.S."/>
            <person name="Vaghefi N."/>
            <person name="Wilken P.M."/>
            <person name="An Z."/>
            <person name="de Beer Z.W."/>
            <person name="De Vos L."/>
            <person name="Chen L."/>
            <person name="Duong T.A."/>
            <person name="Gao Y."/>
            <person name="Hammerbacher A."/>
            <person name="Kikkert J.R."/>
            <person name="Li Y."/>
            <person name="Li H."/>
            <person name="Li K."/>
            <person name="Li Q."/>
            <person name="Liu X."/>
            <person name="Ma X."/>
            <person name="Naidoo K."/>
            <person name="Pethybridge S.J."/>
            <person name="Sun J."/>
            <person name="Steenkamp E.T."/>
            <person name="van der Nest M.A."/>
            <person name="van Wyk S."/>
            <person name="Wingfield M.J."/>
            <person name="Xiong C."/>
            <person name="Yue Q."/>
            <person name="Zhang X."/>
        </authorList>
    </citation>
    <scope>NUCLEOTIDE SEQUENCE [LARGE SCALE GENOMIC DNA]</scope>
    <source>
        <strain evidence="13 14">DSM 5745</strain>
    </source>
</reference>
<evidence type="ECO:0000259" key="12">
    <source>
        <dbReference type="SMART" id="SM00829"/>
    </source>
</evidence>
<comment type="subunit">
    <text evidence="3">Homodimer.</text>
</comment>
<comment type="caution">
    <text evidence="13">The sequence shown here is derived from an EMBL/GenBank/DDBJ whole genome shotgun (WGS) entry which is preliminary data.</text>
</comment>
<comment type="catalytic activity">
    <reaction evidence="10">
        <text>a primary alcohol + NADP(+) = an aldehyde + NADPH + H(+)</text>
        <dbReference type="Rhea" id="RHEA:15937"/>
        <dbReference type="ChEBI" id="CHEBI:15378"/>
        <dbReference type="ChEBI" id="CHEBI:15734"/>
        <dbReference type="ChEBI" id="CHEBI:17478"/>
        <dbReference type="ChEBI" id="CHEBI:57783"/>
        <dbReference type="ChEBI" id="CHEBI:58349"/>
        <dbReference type="EC" id="1.1.1.2"/>
    </reaction>
    <physiologicalReaction direction="left-to-right" evidence="10">
        <dbReference type="Rhea" id="RHEA:15938"/>
    </physiologicalReaction>
    <physiologicalReaction direction="right-to-left" evidence="10">
        <dbReference type="Rhea" id="RHEA:15939"/>
    </physiologicalReaction>
</comment>
<dbReference type="SUPFAM" id="SSF50129">
    <property type="entry name" value="GroES-like"/>
    <property type="match status" value="1"/>
</dbReference>
<keyword evidence="4" id="KW-0597">Phosphoprotein</keyword>
<evidence type="ECO:0000256" key="3">
    <source>
        <dbReference type="ARBA" id="ARBA00011738"/>
    </source>
</evidence>
<dbReference type="EC" id="1.1.1.2" evidence="9"/>
<keyword evidence="14" id="KW-1185">Reference proteome</keyword>
<gene>
    <name evidence="13" type="ORF">DSM5745_10727</name>
</gene>
<dbReference type="FunFam" id="3.40.50.720:FF:000158">
    <property type="entry name" value="Zinc-binding alcohol dehydrogenase"/>
    <property type="match status" value="1"/>
</dbReference>
<keyword evidence="6 11" id="KW-0862">Zinc</keyword>
<evidence type="ECO:0000256" key="10">
    <source>
        <dbReference type="ARBA" id="ARBA00050997"/>
    </source>
</evidence>
<dbReference type="STRING" id="1810919.A0A3D8QHH9"/>
<organism evidence="13 14">
    <name type="scientific">Aspergillus mulundensis</name>
    <dbReference type="NCBI Taxonomy" id="1810919"/>
    <lineage>
        <taxon>Eukaryota</taxon>
        <taxon>Fungi</taxon>
        <taxon>Dikarya</taxon>
        <taxon>Ascomycota</taxon>
        <taxon>Pezizomycotina</taxon>
        <taxon>Eurotiomycetes</taxon>
        <taxon>Eurotiomycetidae</taxon>
        <taxon>Eurotiales</taxon>
        <taxon>Aspergillaceae</taxon>
        <taxon>Aspergillus</taxon>
        <taxon>Aspergillus subgen. Nidulantes</taxon>
    </lineage>
</organism>
<dbReference type="InterPro" id="IPR047109">
    <property type="entry name" value="CAD-like"/>
</dbReference>
<dbReference type="PROSITE" id="PS00059">
    <property type="entry name" value="ADH_ZINC"/>
    <property type="match status" value="1"/>
</dbReference>
<dbReference type="Pfam" id="PF08240">
    <property type="entry name" value="ADH_N"/>
    <property type="match status" value="1"/>
</dbReference>
<dbReference type="InterPro" id="IPR020843">
    <property type="entry name" value="ER"/>
</dbReference>
<dbReference type="Gene3D" id="3.90.180.10">
    <property type="entry name" value="Medium-chain alcohol dehydrogenases, catalytic domain"/>
    <property type="match status" value="1"/>
</dbReference>
<keyword evidence="5 11" id="KW-0479">Metal-binding</keyword>
<name>A0A3D8QHH9_9EURO</name>
<evidence type="ECO:0000256" key="1">
    <source>
        <dbReference type="ARBA" id="ARBA00001947"/>
    </source>
</evidence>
<feature type="domain" description="Enoyl reductase (ER)" evidence="12">
    <location>
        <begin position="14"/>
        <end position="355"/>
    </location>
</feature>
<dbReference type="GO" id="GO:0008270">
    <property type="term" value="F:zinc ion binding"/>
    <property type="evidence" value="ECO:0007669"/>
    <property type="project" value="InterPro"/>
</dbReference>
<evidence type="ECO:0000256" key="2">
    <source>
        <dbReference type="ARBA" id="ARBA00008072"/>
    </source>
</evidence>
<keyword evidence="8" id="KW-0560">Oxidoreductase</keyword>
<dbReference type="CDD" id="cd05283">
    <property type="entry name" value="CAD1"/>
    <property type="match status" value="1"/>
</dbReference>
<dbReference type="InterPro" id="IPR002328">
    <property type="entry name" value="ADH_Zn_CS"/>
</dbReference>
<comment type="similarity">
    <text evidence="2 11">Belongs to the zinc-containing alcohol dehydrogenase family.</text>
</comment>
<evidence type="ECO:0000256" key="6">
    <source>
        <dbReference type="ARBA" id="ARBA00022833"/>
    </source>
</evidence>
<dbReference type="GO" id="GO:0008106">
    <property type="term" value="F:alcohol dehydrogenase (NADP+) activity"/>
    <property type="evidence" value="ECO:0007669"/>
    <property type="project" value="UniProtKB-EC"/>
</dbReference>